<gene>
    <name evidence="1" type="ORF">A3860_03245</name>
</gene>
<organism evidence="1 2">
    <name type="scientific">Niastella vici</name>
    <dbReference type="NCBI Taxonomy" id="1703345"/>
    <lineage>
        <taxon>Bacteria</taxon>
        <taxon>Pseudomonadati</taxon>
        <taxon>Bacteroidota</taxon>
        <taxon>Chitinophagia</taxon>
        <taxon>Chitinophagales</taxon>
        <taxon>Chitinophagaceae</taxon>
        <taxon>Niastella</taxon>
    </lineage>
</organism>
<evidence type="ECO:0000313" key="1">
    <source>
        <dbReference type="EMBL" id="OQP67380.1"/>
    </source>
</evidence>
<reference evidence="1 2" key="1">
    <citation type="submission" date="2016-03" db="EMBL/GenBank/DDBJ databases">
        <title>Niastella vici sp. nov., isolated from farmland soil.</title>
        <authorList>
            <person name="Chen L."/>
            <person name="Wang D."/>
            <person name="Yang S."/>
            <person name="Wang G."/>
        </authorList>
    </citation>
    <scope>NUCLEOTIDE SEQUENCE [LARGE SCALE GENOMIC DNA]</scope>
    <source>
        <strain evidence="1 2">DJ57</strain>
    </source>
</reference>
<sequence>MPSGKTGYRETSLPLSFLTFRDIISCLNTCQKQGKAVNLSIPAFWRQAFLTFHLLLLSSHL</sequence>
<accession>A0A1V9G9Z6</accession>
<dbReference type="Proteomes" id="UP000192796">
    <property type="component" value="Unassembled WGS sequence"/>
</dbReference>
<protein>
    <submittedName>
        <fullName evidence="1">Uncharacterized protein</fullName>
    </submittedName>
</protein>
<comment type="caution">
    <text evidence="1">The sequence shown here is derived from an EMBL/GenBank/DDBJ whole genome shotgun (WGS) entry which is preliminary data.</text>
</comment>
<proteinExistence type="predicted"/>
<keyword evidence="2" id="KW-1185">Reference proteome</keyword>
<evidence type="ECO:0000313" key="2">
    <source>
        <dbReference type="Proteomes" id="UP000192796"/>
    </source>
</evidence>
<name>A0A1V9G9Z6_9BACT</name>
<dbReference type="EMBL" id="LVYD01000001">
    <property type="protein sequence ID" value="OQP67380.1"/>
    <property type="molecule type" value="Genomic_DNA"/>
</dbReference>
<dbReference type="AlphaFoldDB" id="A0A1V9G9Z6"/>
<dbReference type="STRING" id="1703345.A3860_03245"/>